<accession>A0ABW0XGH9</accession>
<dbReference type="Proteomes" id="UP001595975">
    <property type="component" value="Unassembled WGS sequence"/>
</dbReference>
<keyword evidence="2" id="KW-1185">Reference proteome</keyword>
<reference evidence="2" key="1">
    <citation type="journal article" date="2019" name="Int. J. Syst. Evol. Microbiol.">
        <title>The Global Catalogue of Microorganisms (GCM) 10K type strain sequencing project: providing services to taxonomists for standard genome sequencing and annotation.</title>
        <authorList>
            <consortium name="The Broad Institute Genomics Platform"/>
            <consortium name="The Broad Institute Genome Sequencing Center for Infectious Disease"/>
            <person name="Wu L."/>
            <person name="Ma J."/>
        </authorList>
    </citation>
    <scope>NUCLEOTIDE SEQUENCE [LARGE SCALE GENOMIC DNA]</scope>
    <source>
        <strain evidence="2">CGMCC 4.1437</strain>
    </source>
</reference>
<dbReference type="RefSeq" id="WP_380229832.1">
    <property type="nucleotide sequence ID" value="NZ_JBHSOF010000084.1"/>
</dbReference>
<comment type="caution">
    <text evidence="1">The sequence shown here is derived from an EMBL/GenBank/DDBJ whole genome shotgun (WGS) entry which is preliminary data.</text>
</comment>
<gene>
    <name evidence="1" type="ORF">ACFP3U_35150</name>
</gene>
<evidence type="ECO:0000313" key="1">
    <source>
        <dbReference type="EMBL" id="MFC5668189.1"/>
    </source>
</evidence>
<name>A0ABW0XGH9_9ACTN</name>
<organism evidence="1 2">
    <name type="scientific">Kitasatospora misakiensis</name>
    <dbReference type="NCBI Taxonomy" id="67330"/>
    <lineage>
        <taxon>Bacteria</taxon>
        <taxon>Bacillati</taxon>
        <taxon>Actinomycetota</taxon>
        <taxon>Actinomycetes</taxon>
        <taxon>Kitasatosporales</taxon>
        <taxon>Streptomycetaceae</taxon>
        <taxon>Kitasatospora</taxon>
    </lineage>
</organism>
<dbReference type="EMBL" id="JBHSOF010000084">
    <property type="protein sequence ID" value="MFC5668189.1"/>
    <property type="molecule type" value="Genomic_DNA"/>
</dbReference>
<proteinExistence type="predicted"/>
<protein>
    <submittedName>
        <fullName evidence="1">Uncharacterized protein</fullName>
    </submittedName>
</protein>
<evidence type="ECO:0000313" key="2">
    <source>
        <dbReference type="Proteomes" id="UP001595975"/>
    </source>
</evidence>
<sequence>MSSKTDHESFVEAALSGRASLDDLDDFVDAWHDGDSDLPLHEYLGMTWDEYRTCTERPESLRYILADRKHDRPFAEEVLAASHSDYALAARAESEEQAKGVYEWLVTTGRI</sequence>